<dbReference type="AlphaFoldDB" id="A0AAX4H4E8"/>
<dbReference type="GO" id="GO:0003677">
    <property type="term" value="F:DNA binding"/>
    <property type="evidence" value="ECO:0007669"/>
    <property type="project" value="UniProtKB-KW"/>
</dbReference>
<dbReference type="GeneID" id="88171709"/>
<dbReference type="InterPro" id="IPR050863">
    <property type="entry name" value="CenT-Element_Derived"/>
</dbReference>
<sequence length="584" mass="66467">MSKPKPTKLPRATLEQKIKILDFYHQSDKPQLETVEAFRDQVAISTLTFNEWVKREDEYRKQYQALDGEFQKNSRRKTKFKYEKINRAMDLLVKQRLERGEPVTEPILRDYWQVYAHQFGVDNPKRLCLFSHGWLNHFKKRHGICKLKKIGNDPEEADAAVNSTLNFNKKLLTGAVADPTAASPAAASATTAVSSASNPADMGTKYAPEPVGLFKPQLSLNFALPYPRLLEDSTVSVSETPTNDSGQLSLGLYETQAGNKLGANPFTLADMERFIENVAEPFFIKNQYDYPQTMKLYQDFKNSFLSERLISLRSGQENYIKAQDLQRRSSVAHHHHKNIAIGESEILDRSMAALSQQDLNSGSFSSSDHSPAPHRFNGGVPIELAQQTGNDMTLISQRDENYSRRHNENRDLTRALAVSRQHRHMGHLADHTQKVYEEQALLTQQQELLEQRNREEQLLLQQQVYENHRQPHTQAPHRVQRGQRGPRHLPREAPPRLGIHKLPRLAVAENGTSPVAGRAISSPGLPAALSIAAPFSNSRDERSGLDEIFVRPGTSKTPSYNEERQWTDKSELRRMWEQNKILLS</sequence>
<name>A0AAX4H4E8_9ASCO</name>
<protein>
    <recommendedName>
        <fullName evidence="3">HTH CENPB-type domain-containing protein</fullName>
    </recommendedName>
</protein>
<proteinExistence type="predicted"/>
<dbReference type="Proteomes" id="UP001338582">
    <property type="component" value="Chromosome 1"/>
</dbReference>
<evidence type="ECO:0000313" key="4">
    <source>
        <dbReference type="EMBL" id="WPK23401.1"/>
    </source>
</evidence>
<dbReference type="Pfam" id="PF03221">
    <property type="entry name" value="HTH_Tnp_Tc5"/>
    <property type="match status" value="1"/>
</dbReference>
<organism evidence="4 5">
    <name type="scientific">Australozyma saopauloensis</name>
    <dbReference type="NCBI Taxonomy" id="291208"/>
    <lineage>
        <taxon>Eukaryota</taxon>
        <taxon>Fungi</taxon>
        <taxon>Dikarya</taxon>
        <taxon>Ascomycota</taxon>
        <taxon>Saccharomycotina</taxon>
        <taxon>Pichiomycetes</taxon>
        <taxon>Metschnikowiaceae</taxon>
        <taxon>Australozyma</taxon>
    </lineage>
</organism>
<evidence type="ECO:0000259" key="3">
    <source>
        <dbReference type="PROSITE" id="PS51253"/>
    </source>
</evidence>
<dbReference type="PANTHER" id="PTHR19303:SF73">
    <property type="entry name" value="PROTEIN PDC2"/>
    <property type="match status" value="1"/>
</dbReference>
<keyword evidence="5" id="KW-1185">Reference proteome</keyword>
<dbReference type="InterPro" id="IPR006600">
    <property type="entry name" value="HTH_CenpB_DNA-bd_dom"/>
</dbReference>
<dbReference type="SUPFAM" id="SSF46689">
    <property type="entry name" value="Homeodomain-like"/>
    <property type="match status" value="1"/>
</dbReference>
<dbReference type="KEGG" id="asau:88171709"/>
<dbReference type="RefSeq" id="XP_062875788.1">
    <property type="nucleotide sequence ID" value="XM_063019718.1"/>
</dbReference>
<accession>A0AAX4H4E8</accession>
<reference evidence="4 5" key="1">
    <citation type="submission" date="2023-10" db="EMBL/GenBank/DDBJ databases">
        <title>Draft Genome Sequence of Candida saopaulonensis from a very Premature Infant with Sepsis.</title>
        <authorList>
            <person name="Ning Y."/>
            <person name="Dai R."/>
            <person name="Xiao M."/>
            <person name="Xu Y."/>
            <person name="Yan Q."/>
            <person name="Zhang L."/>
        </authorList>
    </citation>
    <scope>NUCLEOTIDE SEQUENCE [LARGE SCALE GENOMIC DNA]</scope>
    <source>
        <strain evidence="4 5">19XY460</strain>
    </source>
</reference>
<dbReference type="SMART" id="SM00674">
    <property type="entry name" value="CENPB"/>
    <property type="match status" value="1"/>
</dbReference>
<feature type="domain" description="HTH CENPB-type" evidence="3">
    <location>
        <begin position="73"/>
        <end position="148"/>
    </location>
</feature>
<dbReference type="Gene3D" id="1.10.10.60">
    <property type="entry name" value="Homeodomain-like"/>
    <property type="match status" value="1"/>
</dbReference>
<evidence type="ECO:0000256" key="1">
    <source>
        <dbReference type="ARBA" id="ARBA00023125"/>
    </source>
</evidence>
<dbReference type="InterPro" id="IPR009057">
    <property type="entry name" value="Homeodomain-like_sf"/>
</dbReference>
<evidence type="ECO:0000256" key="2">
    <source>
        <dbReference type="SAM" id="MobiDB-lite"/>
    </source>
</evidence>
<dbReference type="PANTHER" id="PTHR19303">
    <property type="entry name" value="TRANSPOSON"/>
    <property type="match status" value="1"/>
</dbReference>
<keyword evidence="1" id="KW-0238">DNA-binding</keyword>
<gene>
    <name evidence="4" type="ORF">PUMCH_000640</name>
</gene>
<dbReference type="PROSITE" id="PS51253">
    <property type="entry name" value="HTH_CENPB"/>
    <property type="match status" value="1"/>
</dbReference>
<evidence type="ECO:0000313" key="5">
    <source>
        <dbReference type="Proteomes" id="UP001338582"/>
    </source>
</evidence>
<feature type="compositionally biased region" description="Basic residues" evidence="2">
    <location>
        <begin position="478"/>
        <end position="488"/>
    </location>
</feature>
<dbReference type="EMBL" id="CP138894">
    <property type="protein sequence ID" value="WPK23401.1"/>
    <property type="molecule type" value="Genomic_DNA"/>
</dbReference>
<dbReference type="GO" id="GO:0005634">
    <property type="term" value="C:nucleus"/>
    <property type="evidence" value="ECO:0007669"/>
    <property type="project" value="TreeGrafter"/>
</dbReference>
<feature type="region of interest" description="Disordered" evidence="2">
    <location>
        <begin position="470"/>
        <end position="495"/>
    </location>
</feature>